<evidence type="ECO:0000256" key="6">
    <source>
        <dbReference type="ARBA" id="ARBA00023163"/>
    </source>
</evidence>
<dbReference type="InterPro" id="IPR037402">
    <property type="entry name" value="YidZ_PBP2"/>
</dbReference>
<dbReference type="InterPro" id="IPR036388">
    <property type="entry name" value="WH-like_DNA-bd_sf"/>
</dbReference>
<dbReference type="PRINTS" id="PR00039">
    <property type="entry name" value="HTHLYSR"/>
</dbReference>
<evidence type="ECO:0000259" key="7">
    <source>
        <dbReference type="PROSITE" id="PS50931"/>
    </source>
</evidence>
<evidence type="ECO:0000256" key="5">
    <source>
        <dbReference type="ARBA" id="ARBA00023159"/>
    </source>
</evidence>
<evidence type="ECO:0000256" key="4">
    <source>
        <dbReference type="ARBA" id="ARBA00023125"/>
    </source>
</evidence>
<dbReference type="Pfam" id="PF03466">
    <property type="entry name" value="LysR_substrate"/>
    <property type="match status" value="1"/>
</dbReference>
<sequence length="308" mass="34362">MDIDSTKLRRLDFTLLLVFRLLYRQRKATVVAHQLGLSQPAISHALSRLRAVIGDPLFIRHSDGFVPNGVATALAPLIDEILETANRALGASDFLPRETRRHFRIVTVDYIAAPLTPILHARLLEDAPHARFSIRFGTGSGALQLVRSEAVDMAIGRFDSLPHDHESVLLSEEEYAVIMRVGHPLTHHLSLDDYADASHLLVSFNGDHYGTADRSLLSIRKKRNVAASVPLFMTAMPVVAASDMISMVPRRMALEHGEKFGLVHRPPPFPMEPFALSIVTHKRHRTDASLAWFQSIVIEAWEKLTGRS</sequence>
<dbReference type="SUPFAM" id="SSF46785">
    <property type="entry name" value="Winged helix' DNA-binding domain"/>
    <property type="match status" value="1"/>
</dbReference>
<dbReference type="EMBL" id="JAEUAK010000001">
    <property type="protein sequence ID" value="MBW9051135.1"/>
    <property type="molecule type" value="Genomic_DNA"/>
</dbReference>
<gene>
    <name evidence="8" type="ORF">JNB85_01765</name>
</gene>
<feature type="domain" description="HTH lysR-type" evidence="7">
    <location>
        <begin position="11"/>
        <end position="68"/>
    </location>
</feature>
<evidence type="ECO:0000313" key="9">
    <source>
        <dbReference type="Proteomes" id="UP000717752"/>
    </source>
</evidence>
<dbReference type="RefSeq" id="WP_220332672.1">
    <property type="nucleotide sequence ID" value="NZ_JAEUAK010000001.1"/>
</dbReference>
<dbReference type="Gene3D" id="3.40.190.10">
    <property type="entry name" value="Periplasmic binding protein-like II"/>
    <property type="match status" value="2"/>
</dbReference>
<keyword evidence="5" id="KW-0010">Activator</keyword>
<keyword evidence="3" id="KW-0805">Transcription regulation</keyword>
<keyword evidence="4" id="KW-0238">DNA-binding</keyword>
<evidence type="ECO:0000256" key="3">
    <source>
        <dbReference type="ARBA" id="ARBA00023015"/>
    </source>
</evidence>
<dbReference type="PANTHER" id="PTHR30118">
    <property type="entry name" value="HTH-TYPE TRANSCRIPTIONAL REGULATOR LEUO-RELATED"/>
    <property type="match status" value="1"/>
</dbReference>
<dbReference type="Gene3D" id="1.10.10.10">
    <property type="entry name" value="Winged helix-like DNA-binding domain superfamily/Winged helix DNA-binding domain"/>
    <property type="match status" value="1"/>
</dbReference>
<dbReference type="CDD" id="cd08417">
    <property type="entry name" value="PBP2_Nitroaromatics_like"/>
    <property type="match status" value="1"/>
</dbReference>
<reference evidence="8 9" key="1">
    <citation type="journal article" date="2021" name="MBio">
        <title>Poor Competitiveness of Bradyrhizobium in Pigeon Pea Root Colonization in Indian Soils.</title>
        <authorList>
            <person name="Chalasani D."/>
            <person name="Basu A."/>
            <person name="Pullabhotla S.V.S.R.N."/>
            <person name="Jorrin B."/>
            <person name="Neal A.L."/>
            <person name="Poole P.S."/>
            <person name="Podile A.R."/>
            <person name="Tkacz A."/>
        </authorList>
    </citation>
    <scope>NUCLEOTIDE SEQUENCE [LARGE SCALE GENOMIC DNA]</scope>
    <source>
        <strain evidence="8 9">HU56</strain>
    </source>
</reference>
<evidence type="ECO:0000256" key="2">
    <source>
        <dbReference type="ARBA" id="ARBA00022458"/>
    </source>
</evidence>
<dbReference type="Proteomes" id="UP000717752">
    <property type="component" value="Unassembled WGS sequence"/>
</dbReference>
<dbReference type="InterPro" id="IPR005119">
    <property type="entry name" value="LysR_subst-bd"/>
</dbReference>
<dbReference type="PANTHER" id="PTHR30118:SF15">
    <property type="entry name" value="TRANSCRIPTIONAL REGULATORY PROTEIN"/>
    <property type="match status" value="1"/>
</dbReference>
<keyword evidence="6" id="KW-0804">Transcription</keyword>
<dbReference type="InterPro" id="IPR036390">
    <property type="entry name" value="WH_DNA-bd_sf"/>
</dbReference>
<proteinExistence type="inferred from homology"/>
<comment type="caution">
    <text evidence="8">The sequence shown here is derived from an EMBL/GenBank/DDBJ whole genome shotgun (WGS) entry which is preliminary data.</text>
</comment>
<dbReference type="Pfam" id="PF00126">
    <property type="entry name" value="HTH_1"/>
    <property type="match status" value="1"/>
</dbReference>
<accession>A0ABS7GMC8</accession>
<evidence type="ECO:0000313" key="8">
    <source>
        <dbReference type="EMBL" id="MBW9051135.1"/>
    </source>
</evidence>
<comment type="similarity">
    <text evidence="1">Belongs to the LysR transcriptional regulatory family.</text>
</comment>
<keyword evidence="9" id="KW-1185">Reference proteome</keyword>
<name>A0ABS7GMC8_9HYPH</name>
<dbReference type="PROSITE" id="PS50931">
    <property type="entry name" value="HTH_LYSR"/>
    <property type="match status" value="1"/>
</dbReference>
<keyword evidence="2" id="KW-0536">Nodulation</keyword>
<dbReference type="SUPFAM" id="SSF53850">
    <property type="entry name" value="Periplasmic binding protein-like II"/>
    <property type="match status" value="1"/>
</dbReference>
<dbReference type="InterPro" id="IPR050389">
    <property type="entry name" value="LysR-type_TF"/>
</dbReference>
<organism evidence="8 9">
    <name type="scientific">Rhizobium mesosinicum</name>
    <dbReference type="NCBI Taxonomy" id="335017"/>
    <lineage>
        <taxon>Bacteria</taxon>
        <taxon>Pseudomonadati</taxon>
        <taxon>Pseudomonadota</taxon>
        <taxon>Alphaproteobacteria</taxon>
        <taxon>Hyphomicrobiales</taxon>
        <taxon>Rhizobiaceae</taxon>
        <taxon>Rhizobium/Agrobacterium group</taxon>
        <taxon>Rhizobium</taxon>
    </lineage>
</organism>
<evidence type="ECO:0000256" key="1">
    <source>
        <dbReference type="ARBA" id="ARBA00009437"/>
    </source>
</evidence>
<dbReference type="InterPro" id="IPR000847">
    <property type="entry name" value="LysR_HTH_N"/>
</dbReference>
<protein>
    <submittedName>
        <fullName evidence="8">LysR family transcriptional regulator</fullName>
    </submittedName>
</protein>